<accession>A0AAD5WL72</accession>
<organism evidence="2 3">
    <name type="scientific">Parelaphostrongylus tenuis</name>
    <name type="common">Meningeal worm</name>
    <dbReference type="NCBI Taxonomy" id="148309"/>
    <lineage>
        <taxon>Eukaryota</taxon>
        <taxon>Metazoa</taxon>
        <taxon>Ecdysozoa</taxon>
        <taxon>Nematoda</taxon>
        <taxon>Chromadorea</taxon>
        <taxon>Rhabditida</taxon>
        <taxon>Rhabditina</taxon>
        <taxon>Rhabditomorpha</taxon>
        <taxon>Strongyloidea</taxon>
        <taxon>Metastrongylidae</taxon>
        <taxon>Parelaphostrongylus</taxon>
    </lineage>
</organism>
<dbReference type="AlphaFoldDB" id="A0AAD5WL72"/>
<reference evidence="2" key="1">
    <citation type="submission" date="2021-06" db="EMBL/GenBank/DDBJ databases">
        <title>Parelaphostrongylus tenuis whole genome reference sequence.</title>
        <authorList>
            <person name="Garwood T.J."/>
            <person name="Larsen P.A."/>
            <person name="Fountain-Jones N.M."/>
            <person name="Garbe J.R."/>
            <person name="Macchietto M.G."/>
            <person name="Kania S.A."/>
            <person name="Gerhold R.W."/>
            <person name="Richards J.E."/>
            <person name="Wolf T.M."/>
        </authorList>
    </citation>
    <scope>NUCLEOTIDE SEQUENCE</scope>
    <source>
        <strain evidence="2">MNPRO001-30</strain>
        <tissue evidence="2">Meninges</tissue>
    </source>
</reference>
<protein>
    <submittedName>
        <fullName evidence="2">Uncharacterized protein</fullName>
    </submittedName>
</protein>
<dbReference type="EMBL" id="JAHQIW010007470">
    <property type="protein sequence ID" value="KAJ1374587.1"/>
    <property type="molecule type" value="Genomic_DNA"/>
</dbReference>
<dbReference type="InterPro" id="IPR008569">
    <property type="entry name" value="DUF851"/>
</dbReference>
<sequence>MKSVKNFFVKIFRRLVRNDDNEAASVRQDAFGAVYHNLIKAKSFEVDQKKGVLSYRILERTSKQRNHAEASSRVVVSQKALEGTLEWRKHAEPSGVPLNLNSETKIVMCCDFNLESAVSFGCCHTRGLNIFYLPCPGRLRNHSGKVSRKVKTFVSRPVRELAIRKFISRIEARRRAQNGNNRTRTESRSGQRAFPQLRNRSLERLRSGPDQLASPCTSGAPVLLPAFLRYKRSILPASNRQPVDLSVAEENCPNRDKSAELVNDNGNAVIVNGLTFWITADDPLLIDREDSDTDDELPLNADVVLDVHIGNIELDEMPAIALVTCPEHLSKILLKYMINVGLRVTLNPLGDLHKLQKKDNLFFTKAILFGNSVRSMINLSGKSKYVSTNGIIHQGTSKIR</sequence>
<keyword evidence="3" id="KW-1185">Reference proteome</keyword>
<dbReference type="Proteomes" id="UP001196413">
    <property type="component" value="Unassembled WGS sequence"/>
</dbReference>
<evidence type="ECO:0000313" key="2">
    <source>
        <dbReference type="EMBL" id="KAJ1374587.1"/>
    </source>
</evidence>
<comment type="caution">
    <text evidence="2">The sequence shown here is derived from an EMBL/GenBank/DDBJ whole genome shotgun (WGS) entry which is preliminary data.</text>
</comment>
<proteinExistence type="predicted"/>
<feature type="region of interest" description="Disordered" evidence="1">
    <location>
        <begin position="174"/>
        <end position="197"/>
    </location>
</feature>
<dbReference type="Pfam" id="PF05867">
    <property type="entry name" value="DUF851"/>
    <property type="match status" value="1"/>
</dbReference>
<gene>
    <name evidence="2" type="ORF">KIN20_037299</name>
</gene>
<evidence type="ECO:0000313" key="3">
    <source>
        <dbReference type="Proteomes" id="UP001196413"/>
    </source>
</evidence>
<evidence type="ECO:0000256" key="1">
    <source>
        <dbReference type="SAM" id="MobiDB-lite"/>
    </source>
</evidence>
<name>A0AAD5WL72_PARTN</name>